<dbReference type="AlphaFoldDB" id="A0AAV4PEK5"/>
<protein>
    <submittedName>
        <fullName evidence="1">Uncharacterized protein</fullName>
    </submittedName>
</protein>
<organism evidence="1 2">
    <name type="scientific">Caerostris extrusa</name>
    <name type="common">Bark spider</name>
    <name type="synonym">Caerostris bankana</name>
    <dbReference type="NCBI Taxonomy" id="172846"/>
    <lineage>
        <taxon>Eukaryota</taxon>
        <taxon>Metazoa</taxon>
        <taxon>Ecdysozoa</taxon>
        <taxon>Arthropoda</taxon>
        <taxon>Chelicerata</taxon>
        <taxon>Arachnida</taxon>
        <taxon>Araneae</taxon>
        <taxon>Araneomorphae</taxon>
        <taxon>Entelegynae</taxon>
        <taxon>Araneoidea</taxon>
        <taxon>Araneidae</taxon>
        <taxon>Caerostris</taxon>
    </lineage>
</organism>
<dbReference type="EMBL" id="BPLR01004370">
    <property type="protein sequence ID" value="GIX94400.1"/>
    <property type="molecule type" value="Genomic_DNA"/>
</dbReference>
<reference evidence="1 2" key="1">
    <citation type="submission" date="2021-06" db="EMBL/GenBank/DDBJ databases">
        <title>Caerostris extrusa draft genome.</title>
        <authorList>
            <person name="Kono N."/>
            <person name="Arakawa K."/>
        </authorList>
    </citation>
    <scope>NUCLEOTIDE SEQUENCE [LARGE SCALE GENOMIC DNA]</scope>
</reference>
<comment type="caution">
    <text evidence="1">The sequence shown here is derived from an EMBL/GenBank/DDBJ whole genome shotgun (WGS) entry which is preliminary data.</text>
</comment>
<gene>
    <name evidence="1" type="ORF">CEXT_156811</name>
</gene>
<keyword evidence="2" id="KW-1185">Reference proteome</keyword>
<name>A0AAV4PEK5_CAEEX</name>
<dbReference type="Proteomes" id="UP001054945">
    <property type="component" value="Unassembled WGS sequence"/>
</dbReference>
<proteinExistence type="predicted"/>
<accession>A0AAV4PEK5</accession>
<sequence>MISNSMPLCDRRSNGRGVKFAPICRLTGDFAELFVYSEPVHHPLQRTIPDSSSCSTLEVKTSTSAVICTWPSQCSIASCSTSTDSFGPKQ</sequence>
<evidence type="ECO:0000313" key="1">
    <source>
        <dbReference type="EMBL" id="GIX94400.1"/>
    </source>
</evidence>
<evidence type="ECO:0000313" key="2">
    <source>
        <dbReference type="Proteomes" id="UP001054945"/>
    </source>
</evidence>